<dbReference type="Gene3D" id="3.40.50.2300">
    <property type="match status" value="1"/>
</dbReference>
<name>A0A4P6WZ69_HYDPS</name>
<dbReference type="PANTHER" id="PTHR44520:SF2">
    <property type="entry name" value="RESPONSE REGULATOR RCP1"/>
    <property type="match status" value="1"/>
</dbReference>
<dbReference type="AlphaFoldDB" id="A0A4P6WZ69"/>
<dbReference type="SUPFAM" id="SSF52172">
    <property type="entry name" value="CheY-like"/>
    <property type="match status" value="1"/>
</dbReference>
<dbReference type="RefSeq" id="WP_066151765.1">
    <property type="nucleotide sequence ID" value="NZ_CP037867.1"/>
</dbReference>
<sequence length="127" mass="14485">MMFDRVVLIDDNETDNFFHRIALQKAGFEGEVLEFDRPTHGLAFLLKDQISVPTCVFLDINMPLLSGFEVAQSLTRELKPRALFKLTMLTSSNWSEDRRRAQALPLITGYLVKPLTSSQAREVLERG</sequence>
<dbReference type="InterPro" id="IPR001789">
    <property type="entry name" value="Sig_transdc_resp-reg_receiver"/>
</dbReference>
<evidence type="ECO:0000259" key="2">
    <source>
        <dbReference type="PROSITE" id="PS50110"/>
    </source>
</evidence>
<dbReference type="KEGG" id="hpse:HPF_15480"/>
<feature type="domain" description="Response regulatory" evidence="2">
    <location>
        <begin position="5"/>
        <end position="127"/>
    </location>
</feature>
<dbReference type="Proteomes" id="UP000293912">
    <property type="component" value="Chromosome"/>
</dbReference>
<protein>
    <submittedName>
        <fullName evidence="3">Response regulator receiver domain protein</fullName>
    </submittedName>
</protein>
<proteinExistence type="predicted"/>
<keyword evidence="1" id="KW-0597">Phosphoprotein</keyword>
<evidence type="ECO:0000313" key="3">
    <source>
        <dbReference type="EMBL" id="QBM29097.1"/>
    </source>
</evidence>
<accession>A0A4P6WZ69</accession>
<dbReference type="InterPro" id="IPR052893">
    <property type="entry name" value="TCS_response_regulator"/>
</dbReference>
<evidence type="ECO:0000256" key="1">
    <source>
        <dbReference type="PROSITE-ProRule" id="PRU00169"/>
    </source>
</evidence>
<dbReference type="Pfam" id="PF00072">
    <property type="entry name" value="Response_reg"/>
    <property type="match status" value="1"/>
</dbReference>
<dbReference type="SMART" id="SM00448">
    <property type="entry name" value="REC"/>
    <property type="match status" value="1"/>
</dbReference>
<dbReference type="PROSITE" id="PS50110">
    <property type="entry name" value="RESPONSE_REGULATORY"/>
    <property type="match status" value="1"/>
</dbReference>
<dbReference type="GO" id="GO:0000160">
    <property type="term" value="P:phosphorelay signal transduction system"/>
    <property type="evidence" value="ECO:0007669"/>
    <property type="project" value="InterPro"/>
</dbReference>
<feature type="modified residue" description="4-aspartylphosphate" evidence="1">
    <location>
        <position position="59"/>
    </location>
</feature>
<evidence type="ECO:0000313" key="4">
    <source>
        <dbReference type="Proteomes" id="UP000293912"/>
    </source>
</evidence>
<dbReference type="InterPro" id="IPR011006">
    <property type="entry name" value="CheY-like_superfamily"/>
</dbReference>
<organism evidence="3 4">
    <name type="scientific">Hydrogenophaga pseudoflava</name>
    <name type="common">Pseudomonas carboxydoflava</name>
    <dbReference type="NCBI Taxonomy" id="47421"/>
    <lineage>
        <taxon>Bacteria</taxon>
        <taxon>Pseudomonadati</taxon>
        <taxon>Pseudomonadota</taxon>
        <taxon>Betaproteobacteria</taxon>
        <taxon>Burkholderiales</taxon>
        <taxon>Comamonadaceae</taxon>
        <taxon>Hydrogenophaga</taxon>
    </lineage>
</organism>
<gene>
    <name evidence="3" type="ORF">HPF_15480</name>
</gene>
<keyword evidence="4" id="KW-1185">Reference proteome</keyword>
<reference evidence="3 4" key="1">
    <citation type="submission" date="2019-03" db="EMBL/GenBank/DDBJ databases">
        <authorList>
            <person name="Sebastian G."/>
            <person name="Baumann P."/>
            <person name="Ruckert C."/>
            <person name="Kalinowski J."/>
            <person name="Nebel B."/>
            <person name="Takors R."/>
            <person name="Blombach B."/>
        </authorList>
    </citation>
    <scope>NUCLEOTIDE SEQUENCE [LARGE SCALE GENOMIC DNA]</scope>
    <source>
        <strain evidence="3 4">DSM 1084</strain>
    </source>
</reference>
<dbReference type="EMBL" id="CP037867">
    <property type="protein sequence ID" value="QBM29097.1"/>
    <property type="molecule type" value="Genomic_DNA"/>
</dbReference>
<dbReference type="PANTHER" id="PTHR44520">
    <property type="entry name" value="RESPONSE REGULATOR RCP1-RELATED"/>
    <property type="match status" value="1"/>
</dbReference>